<dbReference type="GO" id="GO:0016020">
    <property type="term" value="C:membrane"/>
    <property type="evidence" value="ECO:0007669"/>
    <property type="project" value="UniProtKB-SubCell"/>
</dbReference>
<keyword evidence="4 8" id="KW-0812">Transmembrane</keyword>
<name>A0AAW0EUZ4_9TRYP</name>
<feature type="repeat" description="Solcar" evidence="8">
    <location>
        <begin position="211"/>
        <end position="302"/>
    </location>
</feature>
<dbReference type="Proteomes" id="UP001430356">
    <property type="component" value="Unassembled WGS sequence"/>
</dbReference>
<comment type="caution">
    <text evidence="11">The sequence shown here is derived from an EMBL/GenBank/DDBJ whole genome shotgun (WGS) entry which is preliminary data.</text>
</comment>
<sequence>MTSPAPTALPAAPLPPIPRWQTLSVSGFAGMFAWCFTHPFEMWKNTVMTSPPGTSQREAFRETARKGFYTGLSSGLARQVVYATGRLGCYPIFRDGILQGEVMLGLKQSADPAGATVLDRALAGGSAGAFASFLSSPVEVCLVLQTTSKQKMSVAQSVRCVLGNSGVAGFWSGIGALSSRAALVGVSQVAVHDQVLTMLRHRNVRRADPLNDNLVVNIASVLTALFYSVVTMPVEVARVRMSAEAKLGAGAERRYHNVLQCIGRIFKEEGVLAMYDSYLPYFGRCASHTVICFFVIEFMTRNLRERRRAQANVVE</sequence>
<evidence type="ECO:0000313" key="12">
    <source>
        <dbReference type="Proteomes" id="UP001430356"/>
    </source>
</evidence>
<protein>
    <submittedName>
        <fullName evidence="11">Mitochondrial carrier protein</fullName>
    </submittedName>
</protein>
<evidence type="ECO:0000256" key="8">
    <source>
        <dbReference type="PROSITE-ProRule" id="PRU00282"/>
    </source>
</evidence>
<keyword evidence="3 9" id="KW-0813">Transport</keyword>
<accession>A0AAW0EUZ4</accession>
<reference evidence="11 12" key="2">
    <citation type="journal article" date="2021" name="MBio">
        <title>A New Model Trypanosomatid, Novymonas esmeraldas: Genomic Perception of Its 'Candidatus Pandoraea novymonadis' Endosymbiont.</title>
        <authorList>
            <person name="Zakharova A."/>
            <person name="Saura A."/>
            <person name="Butenko A."/>
            <person name="Podesvova L."/>
            <person name="Warmusova S."/>
            <person name="Kostygov A.Y."/>
            <person name="Nenarokova A."/>
            <person name="Lukes J."/>
            <person name="Opperdoes F.R."/>
            <person name="Yurchenko V."/>
        </authorList>
    </citation>
    <scope>NUCLEOTIDE SEQUENCE [LARGE SCALE GENOMIC DNA]</scope>
    <source>
        <strain evidence="11 12">E262AT.01</strain>
    </source>
</reference>
<evidence type="ECO:0000313" key="10">
    <source>
        <dbReference type="EMBL" id="KAK7196960.1"/>
    </source>
</evidence>
<gene>
    <name evidence="10" type="ORF">NESM_000639000</name>
    <name evidence="11" type="ORF">NESM_000639100</name>
</gene>
<keyword evidence="5" id="KW-0677">Repeat</keyword>
<feature type="repeat" description="Solcar" evidence="8">
    <location>
        <begin position="21"/>
        <end position="96"/>
    </location>
</feature>
<dbReference type="SUPFAM" id="SSF103506">
    <property type="entry name" value="Mitochondrial carrier"/>
    <property type="match status" value="1"/>
</dbReference>
<dbReference type="InterPro" id="IPR023395">
    <property type="entry name" value="MCP_dom_sf"/>
</dbReference>
<evidence type="ECO:0000256" key="9">
    <source>
        <dbReference type="RuleBase" id="RU000488"/>
    </source>
</evidence>
<dbReference type="EMBL" id="JAECZO010000091">
    <property type="protein sequence ID" value="KAK7196960.1"/>
    <property type="molecule type" value="Genomic_DNA"/>
</dbReference>
<dbReference type="FunFam" id="1.50.40.10:FF:000139">
    <property type="entry name" value="Mitochondrial carrier protein"/>
    <property type="match status" value="1"/>
</dbReference>
<feature type="repeat" description="Solcar" evidence="8">
    <location>
        <begin position="115"/>
        <end position="198"/>
    </location>
</feature>
<dbReference type="AlphaFoldDB" id="A0AAW0EUZ4"/>
<dbReference type="PROSITE" id="PS50920">
    <property type="entry name" value="SOLCAR"/>
    <property type="match status" value="3"/>
</dbReference>
<keyword evidence="12" id="KW-1185">Reference proteome</keyword>
<keyword evidence="6" id="KW-1133">Transmembrane helix</keyword>
<keyword evidence="7 8" id="KW-0472">Membrane</keyword>
<organism evidence="11 12">
    <name type="scientific">Novymonas esmeraldas</name>
    <dbReference type="NCBI Taxonomy" id="1808958"/>
    <lineage>
        <taxon>Eukaryota</taxon>
        <taxon>Discoba</taxon>
        <taxon>Euglenozoa</taxon>
        <taxon>Kinetoplastea</taxon>
        <taxon>Metakinetoplastina</taxon>
        <taxon>Trypanosomatida</taxon>
        <taxon>Trypanosomatidae</taxon>
        <taxon>Novymonas</taxon>
    </lineage>
</organism>
<evidence type="ECO:0000256" key="2">
    <source>
        <dbReference type="ARBA" id="ARBA00006375"/>
    </source>
</evidence>
<reference evidence="11" key="1">
    <citation type="submission" date="2020-12" db="EMBL/GenBank/DDBJ databases">
        <authorList>
            <person name="Zakharova A."/>
            <person name="Saura A."/>
            <person name="Butenko A."/>
            <person name="Podesvova L."/>
            <person name="Nenarokova A."/>
            <person name="Opperdoes F.R."/>
            <person name="Lukes J."/>
            <person name="Yurchenko V."/>
        </authorList>
    </citation>
    <scope>NUCLEOTIDE SEQUENCE</scope>
    <source>
        <strain evidence="11">E262AT.01</strain>
    </source>
</reference>
<comment type="similarity">
    <text evidence="2 9">Belongs to the mitochondrial carrier (TC 2.A.29) family.</text>
</comment>
<evidence type="ECO:0000256" key="5">
    <source>
        <dbReference type="ARBA" id="ARBA00022737"/>
    </source>
</evidence>
<dbReference type="InterPro" id="IPR050391">
    <property type="entry name" value="Mito_Metabolite_Transporter"/>
</dbReference>
<evidence type="ECO:0000256" key="7">
    <source>
        <dbReference type="ARBA" id="ARBA00023136"/>
    </source>
</evidence>
<comment type="subcellular location">
    <subcellularLocation>
        <location evidence="1">Membrane</location>
        <topology evidence="1">Multi-pass membrane protein</topology>
    </subcellularLocation>
</comment>
<evidence type="ECO:0000313" key="11">
    <source>
        <dbReference type="EMBL" id="KAK7196961.1"/>
    </source>
</evidence>
<dbReference type="EMBL" id="JAECZO010000091">
    <property type="protein sequence ID" value="KAK7196961.1"/>
    <property type="molecule type" value="Genomic_DNA"/>
</dbReference>
<dbReference type="Pfam" id="PF00153">
    <property type="entry name" value="Mito_carr"/>
    <property type="match status" value="3"/>
</dbReference>
<dbReference type="PANTHER" id="PTHR45618">
    <property type="entry name" value="MITOCHONDRIAL DICARBOXYLATE CARRIER-RELATED"/>
    <property type="match status" value="1"/>
</dbReference>
<evidence type="ECO:0000256" key="6">
    <source>
        <dbReference type="ARBA" id="ARBA00022989"/>
    </source>
</evidence>
<dbReference type="InterPro" id="IPR018108">
    <property type="entry name" value="MCP_transmembrane"/>
</dbReference>
<dbReference type="Gene3D" id="1.50.40.10">
    <property type="entry name" value="Mitochondrial carrier domain"/>
    <property type="match status" value="1"/>
</dbReference>
<evidence type="ECO:0000256" key="4">
    <source>
        <dbReference type="ARBA" id="ARBA00022692"/>
    </source>
</evidence>
<evidence type="ECO:0000256" key="1">
    <source>
        <dbReference type="ARBA" id="ARBA00004141"/>
    </source>
</evidence>
<evidence type="ECO:0000256" key="3">
    <source>
        <dbReference type="ARBA" id="ARBA00022448"/>
    </source>
</evidence>
<proteinExistence type="inferred from homology"/>